<evidence type="ECO:0000313" key="3">
    <source>
        <dbReference type="EMBL" id="CAK9442336.1"/>
    </source>
</evidence>
<dbReference type="GeneID" id="92211275"/>
<feature type="compositionally biased region" description="Low complexity" evidence="1">
    <location>
        <begin position="439"/>
        <end position="451"/>
    </location>
</feature>
<name>A0ABP0ZW44_9ASCO</name>
<protein>
    <submittedName>
        <fullName evidence="3">Uncharacterized protein</fullName>
    </submittedName>
</protein>
<feature type="compositionally biased region" description="Polar residues" evidence="1">
    <location>
        <begin position="325"/>
        <end position="367"/>
    </location>
</feature>
<keyword evidence="2" id="KW-0812">Transmembrane</keyword>
<evidence type="ECO:0000313" key="4">
    <source>
        <dbReference type="Proteomes" id="UP001497383"/>
    </source>
</evidence>
<dbReference type="EMBL" id="OZ022412">
    <property type="protein sequence ID" value="CAK9442336.1"/>
    <property type="molecule type" value="Genomic_DNA"/>
</dbReference>
<gene>
    <name evidence="3" type="ORF">LODBEIA_P60790</name>
</gene>
<keyword evidence="2" id="KW-0472">Membrane</keyword>
<feature type="compositionally biased region" description="Polar residues" evidence="1">
    <location>
        <begin position="194"/>
        <end position="204"/>
    </location>
</feature>
<feature type="transmembrane region" description="Helical" evidence="2">
    <location>
        <begin position="39"/>
        <end position="56"/>
    </location>
</feature>
<organism evidence="3 4">
    <name type="scientific">Lodderomyces beijingensis</name>
    <dbReference type="NCBI Taxonomy" id="1775926"/>
    <lineage>
        <taxon>Eukaryota</taxon>
        <taxon>Fungi</taxon>
        <taxon>Dikarya</taxon>
        <taxon>Ascomycota</taxon>
        <taxon>Saccharomycotina</taxon>
        <taxon>Pichiomycetes</taxon>
        <taxon>Debaryomycetaceae</taxon>
        <taxon>Candida/Lodderomyces clade</taxon>
        <taxon>Lodderomyces</taxon>
    </lineage>
</organism>
<sequence length="588" mass="65052">MKVRQIQYITTSISSALAIASGVLVILRSRTELYHLMHAIAAFVLPSSYIPCLLLTNPVTIVIQASVSIFYIVSGILLILLWPYDVVTILFATSIVFATASFASLLPRSLFTYEPTDEEMRIAKKPSDATLIEQMYAFDTAMPKQKQANKEPGFAYPTGLDLQTNIGSQKMATGRPFGNDNNDHNDDNARRPSKPSSIPGSLTSFHAPDYECTKQILEKQRLQLIDREKQFISNISESLLPAVLKTCNKASTVEDYTADLLELQQVTGFQSDITPSITAFHGYSLQQYSKTKFHSGYNISPQKSRISLEPSFDKQDDGDGGYHQSALSPVETPNENSDAQSQLTHSCSAPSLQTFRKESNNSVSSPAPSEDHLPQVDEVQPEPSTPLGNLTPDFASKNGSAIRRLFQSGSPKKVFRSKTMEFSSLHHKHSTSMISNTQSLKSAFSSRSKPSSPRKLKSFLKIHKHSSSVPNLAAWSPTHILTPSESSTNYHFPTSSSSPQHTIFPHSVHSSRQIEPIDLWDVNTVNYDYDATEAVAHERSGNLVVVPARPAEGESRVSSLPSQVIGEYDREKWNTIKQLAQAQEDELN</sequence>
<dbReference type="RefSeq" id="XP_066833017.1">
    <property type="nucleotide sequence ID" value="XM_066976482.1"/>
</dbReference>
<feature type="region of interest" description="Disordered" evidence="1">
    <location>
        <begin position="171"/>
        <end position="206"/>
    </location>
</feature>
<evidence type="ECO:0000256" key="2">
    <source>
        <dbReference type="SAM" id="Phobius"/>
    </source>
</evidence>
<feature type="transmembrane region" description="Helical" evidence="2">
    <location>
        <begin position="89"/>
        <end position="106"/>
    </location>
</feature>
<feature type="compositionally biased region" description="Basic and acidic residues" evidence="1">
    <location>
        <begin position="181"/>
        <end position="190"/>
    </location>
</feature>
<evidence type="ECO:0000256" key="1">
    <source>
        <dbReference type="SAM" id="MobiDB-lite"/>
    </source>
</evidence>
<keyword evidence="4" id="KW-1185">Reference proteome</keyword>
<feature type="region of interest" description="Disordered" evidence="1">
    <location>
        <begin position="304"/>
        <end position="396"/>
    </location>
</feature>
<feature type="region of interest" description="Disordered" evidence="1">
    <location>
        <begin position="425"/>
        <end position="453"/>
    </location>
</feature>
<accession>A0ABP0ZW44</accession>
<feature type="transmembrane region" description="Helical" evidence="2">
    <location>
        <begin position="62"/>
        <end position="82"/>
    </location>
</feature>
<keyword evidence="2" id="KW-1133">Transmembrane helix</keyword>
<reference evidence="3 4" key="1">
    <citation type="submission" date="2024-03" db="EMBL/GenBank/DDBJ databases">
        <authorList>
            <person name="Brejova B."/>
        </authorList>
    </citation>
    <scope>NUCLEOTIDE SEQUENCE [LARGE SCALE GENOMIC DNA]</scope>
    <source>
        <strain evidence="3 4">CBS 14171</strain>
    </source>
</reference>
<dbReference type="Proteomes" id="UP001497383">
    <property type="component" value="Chromosome 8"/>
</dbReference>
<feature type="transmembrane region" description="Helical" evidence="2">
    <location>
        <begin position="6"/>
        <end position="27"/>
    </location>
</feature>
<proteinExistence type="predicted"/>